<evidence type="ECO:0000259" key="10">
    <source>
        <dbReference type="PROSITE" id="PS50968"/>
    </source>
</evidence>
<dbReference type="SUPFAM" id="SSF47005">
    <property type="entry name" value="Peripheral subunit-binding domain of 2-oxo acid dehydrogenase complex"/>
    <property type="match status" value="1"/>
</dbReference>
<dbReference type="InterPro" id="IPR023213">
    <property type="entry name" value="CAT-like_dom_sf"/>
</dbReference>
<comment type="cofactor">
    <cofactor evidence="1 9">
        <name>(R)-lipoate</name>
        <dbReference type="ChEBI" id="CHEBI:83088"/>
    </cofactor>
</comment>
<evidence type="ECO:0000313" key="13">
    <source>
        <dbReference type="Proteomes" id="UP000253551"/>
    </source>
</evidence>
<dbReference type="STRING" id="4846.A0A367KMY4"/>
<dbReference type="InterPro" id="IPR011053">
    <property type="entry name" value="Single_hybrid_motif"/>
</dbReference>
<evidence type="ECO:0000313" key="12">
    <source>
        <dbReference type="EMBL" id="RCI03595.1"/>
    </source>
</evidence>
<dbReference type="GO" id="GO:0005759">
    <property type="term" value="C:mitochondrial matrix"/>
    <property type="evidence" value="ECO:0007669"/>
    <property type="project" value="UniProtKB-SubCell"/>
</dbReference>
<dbReference type="SUPFAM" id="SSF51230">
    <property type="entry name" value="Single hybrid motif"/>
    <property type="match status" value="1"/>
</dbReference>
<sequence length="420" mass="47094">MFSRSLLVKHRITRSFHHACHLGMIQPFLLADIGEGITECEVVQWFVEPGTKVAEFDKICEVQSDKASVEISSRYAGSIVKLHYGKHDTAKVGHPLVDIDTDEVEEKKETSPVTPTPRINSDYKKSWELPSVRRLLSEYGIKISDLVGSGKGGIVLKTDVLRHVHQHTLQKAEKKQDIKQEIIHGTSVPLNPIQKVMFKTMTQSLSIPQLGYKDEIELNATTEYREALNKHIANHPHLYPFKKISYLPIFIKSLSLALSLYPIMNSQLLEDKIRYRHEHNIGVAMDTPHGLIVPNVKCVEQKTIFEIAIEIHRLTQLAKKGAIPLEDLKGGTITLSNIGSIGGTYANPIIISNELAIVALGSARRLPRLDEKTDRILAVQTLPISWSADHRIVDGAMIAQFSNTWKSFIENPALLASRLH</sequence>
<dbReference type="FunFam" id="2.40.50.100:FF:000013">
    <property type="entry name" value="Dihydrolipoamide acetyltransferase component of pyruvate dehydrogenase complex"/>
    <property type="match status" value="1"/>
</dbReference>
<comment type="caution">
    <text evidence="12">The sequence shown here is derived from an EMBL/GenBank/DDBJ whole genome shotgun (WGS) entry which is preliminary data.</text>
</comment>
<dbReference type="Pfam" id="PF02817">
    <property type="entry name" value="E3_binding"/>
    <property type="match status" value="1"/>
</dbReference>
<gene>
    <name evidence="12" type="ORF">CU098_011800</name>
</gene>
<dbReference type="CDD" id="cd06849">
    <property type="entry name" value="lipoyl_domain"/>
    <property type="match status" value="1"/>
</dbReference>
<dbReference type="EMBL" id="PJQM01000961">
    <property type="protein sequence ID" value="RCI03595.1"/>
    <property type="molecule type" value="Genomic_DNA"/>
</dbReference>
<dbReference type="Gene3D" id="4.10.320.10">
    <property type="entry name" value="E3-binding domain"/>
    <property type="match status" value="1"/>
</dbReference>
<dbReference type="InterPro" id="IPR001078">
    <property type="entry name" value="2-oxoacid_DH_actylTfrase"/>
</dbReference>
<dbReference type="Pfam" id="PF00198">
    <property type="entry name" value="2-oxoacid_dh"/>
    <property type="match status" value="1"/>
</dbReference>
<evidence type="ECO:0000259" key="11">
    <source>
        <dbReference type="PROSITE" id="PS51826"/>
    </source>
</evidence>
<comment type="similarity">
    <text evidence="3 9">Belongs to the 2-oxoacid dehydrogenase family.</text>
</comment>
<dbReference type="InterPro" id="IPR036625">
    <property type="entry name" value="E3-bd_dom_sf"/>
</dbReference>
<evidence type="ECO:0000256" key="3">
    <source>
        <dbReference type="ARBA" id="ARBA00007317"/>
    </source>
</evidence>
<dbReference type="FunFam" id="3.30.559.10:FF:000007">
    <property type="entry name" value="Dihydrolipoamide acetyltransferase component of pyruvate dehydrogenase complex"/>
    <property type="match status" value="1"/>
</dbReference>
<keyword evidence="4 9" id="KW-0808">Transferase</keyword>
<evidence type="ECO:0000256" key="7">
    <source>
        <dbReference type="ARBA" id="ARBA00023128"/>
    </source>
</evidence>
<dbReference type="AlphaFoldDB" id="A0A367KMY4"/>
<reference evidence="12 13" key="1">
    <citation type="journal article" date="2018" name="G3 (Bethesda)">
        <title>Phylogenetic and Phylogenomic Definition of Rhizopus Species.</title>
        <authorList>
            <person name="Gryganskyi A.P."/>
            <person name="Golan J."/>
            <person name="Dolatabadi S."/>
            <person name="Mondo S."/>
            <person name="Robb S."/>
            <person name="Idnurm A."/>
            <person name="Muszewska A."/>
            <person name="Steczkiewicz K."/>
            <person name="Masonjones S."/>
            <person name="Liao H.L."/>
            <person name="Gajdeczka M.T."/>
            <person name="Anike F."/>
            <person name="Vuek A."/>
            <person name="Anishchenko I.M."/>
            <person name="Voigt K."/>
            <person name="de Hoog G.S."/>
            <person name="Smith M.E."/>
            <person name="Heitman J."/>
            <person name="Vilgalys R."/>
            <person name="Stajich J.E."/>
        </authorList>
    </citation>
    <scope>NUCLEOTIDE SEQUENCE [LARGE SCALE GENOMIC DNA]</scope>
    <source>
        <strain evidence="12 13">LSU 92-RS-03</strain>
    </source>
</reference>
<dbReference type="Gene3D" id="3.30.559.10">
    <property type="entry name" value="Chloramphenicol acetyltransferase-like domain"/>
    <property type="match status" value="1"/>
</dbReference>
<keyword evidence="7" id="KW-0496">Mitochondrion</keyword>
<name>A0A367KMY4_RHIST</name>
<evidence type="ECO:0000256" key="8">
    <source>
        <dbReference type="ARBA" id="ARBA00023315"/>
    </source>
</evidence>
<dbReference type="InterPro" id="IPR050743">
    <property type="entry name" value="2-oxoacid_DH_E2_comp"/>
</dbReference>
<keyword evidence="5 9" id="KW-0450">Lipoyl</keyword>
<dbReference type="PROSITE" id="PS50968">
    <property type="entry name" value="BIOTINYL_LIPOYL"/>
    <property type="match status" value="1"/>
</dbReference>
<dbReference type="InterPro" id="IPR000089">
    <property type="entry name" value="Biotin_lipoyl"/>
</dbReference>
<proteinExistence type="inferred from homology"/>
<dbReference type="Proteomes" id="UP000253551">
    <property type="component" value="Unassembled WGS sequence"/>
</dbReference>
<protein>
    <recommendedName>
        <fullName evidence="9">Dihydrolipoamide acetyltransferase component of pyruvate dehydrogenase complex</fullName>
        <ecNumber evidence="9">2.3.1.-</ecNumber>
    </recommendedName>
</protein>
<evidence type="ECO:0000256" key="4">
    <source>
        <dbReference type="ARBA" id="ARBA00022679"/>
    </source>
</evidence>
<keyword evidence="8 9" id="KW-0012">Acyltransferase</keyword>
<dbReference type="GO" id="GO:0045333">
    <property type="term" value="P:cellular respiration"/>
    <property type="evidence" value="ECO:0007669"/>
    <property type="project" value="UniProtKB-ARBA"/>
</dbReference>
<evidence type="ECO:0000256" key="1">
    <source>
        <dbReference type="ARBA" id="ARBA00001938"/>
    </source>
</evidence>
<evidence type="ECO:0000256" key="6">
    <source>
        <dbReference type="ARBA" id="ARBA00022946"/>
    </source>
</evidence>
<dbReference type="InterPro" id="IPR004167">
    <property type="entry name" value="PSBD"/>
</dbReference>
<dbReference type="PROSITE" id="PS51826">
    <property type="entry name" value="PSBD"/>
    <property type="match status" value="1"/>
</dbReference>
<comment type="subcellular location">
    <subcellularLocation>
        <location evidence="2">Mitochondrion matrix</location>
    </subcellularLocation>
</comment>
<feature type="domain" description="Peripheral subunit-binding (PSBD)" evidence="11">
    <location>
        <begin position="127"/>
        <end position="164"/>
    </location>
</feature>
<accession>A0A367KMY4</accession>
<dbReference type="PANTHER" id="PTHR43178:SF5">
    <property type="entry name" value="LIPOAMIDE ACYLTRANSFERASE COMPONENT OF BRANCHED-CHAIN ALPHA-KETO ACID DEHYDROGENASE COMPLEX, MITOCHONDRIAL"/>
    <property type="match status" value="1"/>
</dbReference>
<dbReference type="EC" id="2.3.1.-" evidence="9"/>
<evidence type="ECO:0000256" key="9">
    <source>
        <dbReference type="RuleBase" id="RU003423"/>
    </source>
</evidence>
<feature type="domain" description="Lipoyl-binding" evidence="10">
    <location>
        <begin position="25"/>
        <end position="100"/>
    </location>
</feature>
<dbReference type="PROSITE" id="PS00189">
    <property type="entry name" value="LIPOYL"/>
    <property type="match status" value="1"/>
</dbReference>
<dbReference type="Gene3D" id="2.40.50.100">
    <property type="match status" value="1"/>
</dbReference>
<evidence type="ECO:0000256" key="2">
    <source>
        <dbReference type="ARBA" id="ARBA00004305"/>
    </source>
</evidence>
<dbReference type="OrthoDB" id="15567at2759"/>
<dbReference type="Pfam" id="PF00364">
    <property type="entry name" value="Biotin_lipoyl"/>
    <property type="match status" value="1"/>
</dbReference>
<evidence type="ECO:0000256" key="5">
    <source>
        <dbReference type="ARBA" id="ARBA00022823"/>
    </source>
</evidence>
<dbReference type="InterPro" id="IPR003016">
    <property type="entry name" value="2-oxoA_DH_lipoyl-BS"/>
</dbReference>
<keyword evidence="6" id="KW-0809">Transit peptide</keyword>
<dbReference type="PANTHER" id="PTHR43178">
    <property type="entry name" value="DIHYDROLIPOAMIDE ACETYLTRANSFERASE COMPONENT OF PYRUVATE DEHYDROGENASE COMPLEX"/>
    <property type="match status" value="1"/>
</dbReference>
<organism evidence="12 13">
    <name type="scientific">Rhizopus stolonifer</name>
    <name type="common">Rhizopus nigricans</name>
    <dbReference type="NCBI Taxonomy" id="4846"/>
    <lineage>
        <taxon>Eukaryota</taxon>
        <taxon>Fungi</taxon>
        <taxon>Fungi incertae sedis</taxon>
        <taxon>Mucoromycota</taxon>
        <taxon>Mucoromycotina</taxon>
        <taxon>Mucoromycetes</taxon>
        <taxon>Mucorales</taxon>
        <taxon>Mucorineae</taxon>
        <taxon>Rhizopodaceae</taxon>
        <taxon>Rhizopus</taxon>
    </lineage>
</organism>
<dbReference type="GO" id="GO:0016407">
    <property type="term" value="F:acetyltransferase activity"/>
    <property type="evidence" value="ECO:0007669"/>
    <property type="project" value="TreeGrafter"/>
</dbReference>
<dbReference type="SUPFAM" id="SSF52777">
    <property type="entry name" value="CoA-dependent acyltransferases"/>
    <property type="match status" value="1"/>
</dbReference>
<keyword evidence="13" id="KW-1185">Reference proteome</keyword>
<dbReference type="GO" id="GO:0031405">
    <property type="term" value="F:lipoic acid binding"/>
    <property type="evidence" value="ECO:0007669"/>
    <property type="project" value="TreeGrafter"/>
</dbReference>